<evidence type="ECO:0000256" key="2">
    <source>
        <dbReference type="ARBA" id="ARBA00004271"/>
    </source>
</evidence>
<dbReference type="InterPro" id="IPR001929">
    <property type="entry name" value="Germin"/>
</dbReference>
<dbReference type="PROSITE" id="PS00725">
    <property type="entry name" value="GERMIN"/>
    <property type="match status" value="1"/>
</dbReference>
<keyword evidence="6 14" id="KW-0964">Secreted</keyword>
<comment type="subcellular location">
    <subcellularLocation>
        <location evidence="2 14">Secreted</location>
        <location evidence="2 14">Extracellular space</location>
        <location evidence="2 14">Apoplast</location>
    </subcellularLocation>
</comment>
<dbReference type="SMART" id="SM00835">
    <property type="entry name" value="Cupin_1"/>
    <property type="match status" value="1"/>
</dbReference>
<dbReference type="InterPro" id="IPR011051">
    <property type="entry name" value="RmlC_Cupin_sf"/>
</dbReference>
<evidence type="ECO:0000256" key="6">
    <source>
        <dbReference type="ARBA" id="ARBA00022525"/>
    </source>
</evidence>
<sequence length="213" mass="23050">MAIHRAVYGLLLTTTILAFFVPFSTADPDNLQDFCNLKISRVNGFACKPTESVTTSDFFSKLLSTPGNTTTGVSITSANVLGFPGLNTLGVSLIRLDFAPRGIAAIHYHPRASEIIFVVEGTVNVGFVSTGRKLFLQTLNKGEVFVFPQGLVHFQRNIGDTPATVLAAFNSQLQGTVLIPQTLFASTPEIPDDFLANGLRIDTEAVQNIKKKF</sequence>
<dbReference type="GO" id="GO:0030145">
    <property type="term" value="F:manganese ion binding"/>
    <property type="evidence" value="ECO:0007669"/>
    <property type="project" value="UniProtKB-UniRule"/>
</dbReference>
<keyword evidence="7 11" id="KW-0479">Metal-binding</keyword>
<dbReference type="OrthoDB" id="1921208at2759"/>
<dbReference type="GO" id="GO:0009506">
    <property type="term" value="C:plasmodesma"/>
    <property type="evidence" value="ECO:0000318"/>
    <property type="project" value="GO_Central"/>
</dbReference>
<feature type="chain" id="PRO_5019620529" description="Germin-like protein" evidence="14">
    <location>
        <begin position="27"/>
        <end position="213"/>
    </location>
</feature>
<feature type="signal peptide" evidence="14">
    <location>
        <begin position="1"/>
        <end position="26"/>
    </location>
</feature>
<feature type="binding site" evidence="12">
    <location>
        <position position="114"/>
    </location>
    <ligand>
        <name>Mn(2+)</name>
        <dbReference type="ChEBI" id="CHEBI:29035"/>
    </ligand>
</feature>
<dbReference type="SUPFAM" id="SSF51182">
    <property type="entry name" value="RmlC-like cupins"/>
    <property type="match status" value="1"/>
</dbReference>
<dbReference type="FunFam" id="2.60.120.10:FF:000025">
    <property type="entry name" value="germin-like protein subfamily 2 member 1"/>
    <property type="match status" value="1"/>
</dbReference>
<dbReference type="PRINTS" id="PR00325">
    <property type="entry name" value="GERMIN"/>
</dbReference>
<comment type="caution">
    <text evidence="16">The sequence shown here is derived from an EMBL/GenBank/DDBJ whole genome shotgun (WGS) entry which is preliminary data.</text>
</comment>
<feature type="disulfide bond" evidence="13">
    <location>
        <begin position="35"/>
        <end position="47"/>
    </location>
</feature>
<feature type="binding site" evidence="11">
    <location>
        <position position="109"/>
    </location>
    <ligand>
        <name>oxalate</name>
        <dbReference type="ChEBI" id="CHEBI:30623"/>
    </ligand>
</feature>
<dbReference type="OMA" id="IAAIHYH"/>
<protein>
    <recommendedName>
        <fullName evidence="14">Germin-like protein</fullName>
    </recommendedName>
</protein>
<dbReference type="InterPro" id="IPR006045">
    <property type="entry name" value="Cupin_1"/>
</dbReference>
<evidence type="ECO:0000256" key="12">
    <source>
        <dbReference type="PIRSR" id="PIRSR601929-2"/>
    </source>
</evidence>
<comment type="function">
    <text evidence="1">May play a role in plant defense. Probably has no oxalate oxidase activity even if the active site is conserved.</text>
</comment>
<dbReference type="STRING" id="29655.A0A0K9P5E4"/>
<accession>A0A0K9P5E4</accession>
<dbReference type="AlphaFoldDB" id="A0A0K9P5E4"/>
<evidence type="ECO:0000256" key="9">
    <source>
        <dbReference type="ARBA" id="ARBA00023157"/>
    </source>
</evidence>
<dbReference type="CDD" id="cd02241">
    <property type="entry name" value="cupin_OxOx"/>
    <property type="match status" value="1"/>
</dbReference>
<keyword evidence="8 14" id="KW-0732">Signal</keyword>
<evidence type="ECO:0000256" key="3">
    <source>
        <dbReference type="ARBA" id="ARBA00007456"/>
    </source>
</evidence>
<feature type="domain" description="Cupin type-1" evidence="15">
    <location>
        <begin position="60"/>
        <end position="207"/>
    </location>
</feature>
<gene>
    <name evidence="16" type="ORF">ZOSMA_409G00150</name>
</gene>
<name>A0A0K9P5E4_ZOSMR</name>
<dbReference type="Gene3D" id="2.60.120.10">
    <property type="entry name" value="Jelly Rolls"/>
    <property type="match status" value="1"/>
</dbReference>
<evidence type="ECO:0000256" key="10">
    <source>
        <dbReference type="ARBA" id="ARBA00023211"/>
    </source>
</evidence>
<feature type="binding site" evidence="12">
    <location>
        <position position="107"/>
    </location>
    <ligand>
        <name>Mn(2+)</name>
        <dbReference type="ChEBI" id="CHEBI:29035"/>
    </ligand>
</feature>
<dbReference type="GO" id="GO:0010497">
    <property type="term" value="P:plasmodesmata-mediated intercellular transport"/>
    <property type="evidence" value="ECO:0000318"/>
    <property type="project" value="GO_Central"/>
</dbReference>
<comment type="subunit">
    <text evidence="4">Oligomer (believed to be a pentamer but probably hexamer).</text>
</comment>
<evidence type="ECO:0000313" key="17">
    <source>
        <dbReference type="Proteomes" id="UP000036987"/>
    </source>
</evidence>
<feature type="binding site" evidence="12">
    <location>
        <position position="109"/>
    </location>
    <ligand>
        <name>Mn(2+)</name>
        <dbReference type="ChEBI" id="CHEBI:29035"/>
    </ligand>
</feature>
<evidence type="ECO:0000256" key="14">
    <source>
        <dbReference type="RuleBase" id="RU366015"/>
    </source>
</evidence>
<feature type="binding site" evidence="12">
    <location>
        <position position="153"/>
    </location>
    <ligand>
        <name>Mn(2+)</name>
        <dbReference type="ChEBI" id="CHEBI:29035"/>
    </ligand>
</feature>
<dbReference type="Pfam" id="PF00190">
    <property type="entry name" value="Cupin_1"/>
    <property type="match status" value="1"/>
</dbReference>
<keyword evidence="17" id="KW-1185">Reference proteome</keyword>
<dbReference type="GO" id="GO:2000280">
    <property type="term" value="P:regulation of root development"/>
    <property type="evidence" value="ECO:0000318"/>
    <property type="project" value="GO_Central"/>
</dbReference>
<evidence type="ECO:0000259" key="15">
    <source>
        <dbReference type="SMART" id="SM00835"/>
    </source>
</evidence>
<evidence type="ECO:0000256" key="1">
    <source>
        <dbReference type="ARBA" id="ARBA00003629"/>
    </source>
</evidence>
<evidence type="ECO:0000256" key="11">
    <source>
        <dbReference type="PIRSR" id="PIRSR601929-1"/>
    </source>
</evidence>
<keyword evidence="9 13" id="KW-1015">Disulfide bond</keyword>
<evidence type="ECO:0000256" key="4">
    <source>
        <dbReference type="ARBA" id="ARBA00011268"/>
    </source>
</evidence>
<evidence type="ECO:0000256" key="13">
    <source>
        <dbReference type="PIRSR" id="PIRSR601929-3"/>
    </source>
</evidence>
<evidence type="ECO:0000256" key="7">
    <source>
        <dbReference type="ARBA" id="ARBA00022723"/>
    </source>
</evidence>
<organism evidence="16 17">
    <name type="scientific">Zostera marina</name>
    <name type="common">Eelgrass</name>
    <dbReference type="NCBI Taxonomy" id="29655"/>
    <lineage>
        <taxon>Eukaryota</taxon>
        <taxon>Viridiplantae</taxon>
        <taxon>Streptophyta</taxon>
        <taxon>Embryophyta</taxon>
        <taxon>Tracheophyta</taxon>
        <taxon>Spermatophyta</taxon>
        <taxon>Magnoliopsida</taxon>
        <taxon>Liliopsida</taxon>
        <taxon>Zosteraceae</taxon>
        <taxon>Zostera</taxon>
    </lineage>
</organism>
<keyword evidence="10 11" id="KW-0464">Manganese</keyword>
<proteinExistence type="inferred from homology"/>
<reference evidence="17" key="1">
    <citation type="journal article" date="2016" name="Nature">
        <title>The genome of the seagrass Zostera marina reveals angiosperm adaptation to the sea.</title>
        <authorList>
            <person name="Olsen J.L."/>
            <person name="Rouze P."/>
            <person name="Verhelst B."/>
            <person name="Lin Y.-C."/>
            <person name="Bayer T."/>
            <person name="Collen J."/>
            <person name="Dattolo E."/>
            <person name="De Paoli E."/>
            <person name="Dittami S."/>
            <person name="Maumus F."/>
            <person name="Michel G."/>
            <person name="Kersting A."/>
            <person name="Lauritano C."/>
            <person name="Lohaus R."/>
            <person name="Toepel M."/>
            <person name="Tonon T."/>
            <person name="Vanneste K."/>
            <person name="Amirebrahimi M."/>
            <person name="Brakel J."/>
            <person name="Bostroem C."/>
            <person name="Chovatia M."/>
            <person name="Grimwood J."/>
            <person name="Jenkins J.W."/>
            <person name="Jueterbock A."/>
            <person name="Mraz A."/>
            <person name="Stam W.T."/>
            <person name="Tice H."/>
            <person name="Bornberg-Bauer E."/>
            <person name="Green P.J."/>
            <person name="Pearson G.A."/>
            <person name="Procaccini G."/>
            <person name="Duarte C.M."/>
            <person name="Schmutz J."/>
            <person name="Reusch T.B.H."/>
            <person name="Van de Peer Y."/>
        </authorList>
    </citation>
    <scope>NUCLEOTIDE SEQUENCE [LARGE SCALE GENOMIC DNA]</scope>
    <source>
        <strain evidence="17">cv. Finnish</strain>
    </source>
</reference>
<dbReference type="InterPro" id="IPR019780">
    <property type="entry name" value="Germin_Mn-BS"/>
</dbReference>
<dbReference type="Proteomes" id="UP000036987">
    <property type="component" value="Unassembled WGS sequence"/>
</dbReference>
<evidence type="ECO:0000313" key="16">
    <source>
        <dbReference type="EMBL" id="KMZ63457.1"/>
    </source>
</evidence>
<dbReference type="GO" id="GO:0048046">
    <property type="term" value="C:apoplast"/>
    <property type="evidence" value="ECO:0007669"/>
    <property type="project" value="UniProtKB-SubCell"/>
</dbReference>
<dbReference type="EMBL" id="LFYR01001236">
    <property type="protein sequence ID" value="KMZ63457.1"/>
    <property type="molecule type" value="Genomic_DNA"/>
</dbReference>
<evidence type="ECO:0000256" key="5">
    <source>
        <dbReference type="ARBA" id="ARBA00022523"/>
    </source>
</evidence>
<comment type="similarity">
    <text evidence="3 14">Belongs to the germin family.</text>
</comment>
<dbReference type="InterPro" id="IPR014710">
    <property type="entry name" value="RmlC-like_jellyroll"/>
</dbReference>
<feature type="binding site" evidence="11">
    <location>
        <position position="114"/>
    </location>
    <ligand>
        <name>oxalate</name>
        <dbReference type="ChEBI" id="CHEBI:30623"/>
    </ligand>
</feature>
<evidence type="ECO:0000256" key="8">
    <source>
        <dbReference type="ARBA" id="ARBA00022729"/>
    </source>
</evidence>
<keyword evidence="5 14" id="KW-0052">Apoplast</keyword>
<dbReference type="PANTHER" id="PTHR31238">
    <property type="entry name" value="GERMIN-LIKE PROTEIN SUBFAMILY 3 MEMBER 3"/>
    <property type="match status" value="1"/>
</dbReference>